<proteinExistence type="predicted"/>
<dbReference type="EMBL" id="SJFN01000002">
    <property type="protein sequence ID" value="TBW40980.1"/>
    <property type="molecule type" value="Genomic_DNA"/>
</dbReference>
<evidence type="ECO:0000259" key="1">
    <source>
        <dbReference type="Pfam" id="PF13547"/>
    </source>
</evidence>
<dbReference type="Gene3D" id="3.20.20.80">
    <property type="entry name" value="Glycosidases"/>
    <property type="match status" value="1"/>
</dbReference>
<evidence type="ECO:0000313" key="5">
    <source>
        <dbReference type="Proteomes" id="UP000292781"/>
    </source>
</evidence>
<evidence type="ECO:0000259" key="3">
    <source>
        <dbReference type="Pfam" id="PF23666"/>
    </source>
</evidence>
<reference evidence="4 5" key="1">
    <citation type="submission" date="2019-02" db="EMBL/GenBank/DDBJ databases">
        <title>Siculibacillus lacustris gen. nov., sp. nov., a new rosette-forming bacterium isolated from a freshwater crater lake (Lake St. Ana, Romania).</title>
        <authorList>
            <person name="Felfoldi T."/>
            <person name="Marton Z."/>
            <person name="Szabo A."/>
            <person name="Mentes A."/>
            <person name="Boka K."/>
            <person name="Marialigeti K."/>
            <person name="Mathe I."/>
            <person name="Koncz M."/>
            <person name="Schumann P."/>
            <person name="Toth E."/>
        </authorList>
    </citation>
    <scope>NUCLEOTIDE SEQUENCE [LARGE SCALE GENOMIC DNA]</scope>
    <source>
        <strain evidence="4 5">SA-279</strain>
    </source>
</reference>
<dbReference type="Proteomes" id="UP000292781">
    <property type="component" value="Unassembled WGS sequence"/>
</dbReference>
<dbReference type="InterPro" id="IPR025195">
    <property type="entry name" value="GTA_TIM_dom"/>
</dbReference>
<name>A0A4Q9VX73_9HYPH</name>
<dbReference type="SUPFAM" id="SSF51445">
    <property type="entry name" value="(Trans)glycosidases"/>
    <property type="match status" value="1"/>
</dbReference>
<dbReference type="Pfam" id="PF23666">
    <property type="entry name" value="Rcc01698_C"/>
    <property type="match status" value="1"/>
</dbReference>
<feature type="domain" description="Tip attachment protein J" evidence="2">
    <location>
        <begin position="782"/>
        <end position="944"/>
    </location>
</feature>
<evidence type="ECO:0008006" key="6">
    <source>
        <dbReference type="Google" id="ProtNLM"/>
    </source>
</evidence>
<feature type="domain" description="Rcc01698-like C-terminal" evidence="3">
    <location>
        <begin position="1035"/>
        <end position="1136"/>
    </location>
</feature>
<dbReference type="InterPro" id="IPR056490">
    <property type="entry name" value="Rcc01698_C"/>
</dbReference>
<feature type="domain" description="GTA TIM-barrel-like" evidence="1">
    <location>
        <begin position="425"/>
        <end position="724"/>
    </location>
</feature>
<accession>A0A4Q9VX73</accession>
<protein>
    <recommendedName>
        <fullName evidence="6">Host specificity protein</fullName>
    </recommendedName>
</protein>
<sequence length="1295" mass="137552">MATLLLAAAGSALGGALGGVGAAIGQALGGVAGAVIDRTLIRSTMSVTGPRLSDLDVQSSTEGEPIPRVYGRVRIAGQVIWATRHEETVVRSSSGGKGGVSTRSYRYYANFAVGLCEGPIARISRVWADGTALDLTAITWRVYPGTETQAPDPLILARQGGEVPAYRGLAYVVFERLPLEPWGNRIPQLTFEVIRVVDTLEARVRAVTMIPGGTEFGYATTPVTRTTGIGAAASENRHTVAAATDFLASLDELCELCPNLRRIALVVTWFGDDLRAGHCRLRPGVDAADKTTAPLVWSVAGLTRAEAREVTQIDGRAAFGGTPADASVIEAIREIRGRGLEVLLYPFVSMDVPAGNGLSDPWGGAEQAAFPWRGRITCDPAPGRVGTVDRSATATAQIAAFVGTARPADFAVADGAVVYTGPAEWSLRRMILHHAHLALAAGGVDAFLLGSEWVALNAVRDAAGGHPHVAALVALAADVRAVLGPSTRLTYGADWSEWNGHRPADGSGDLTFHLDPLWASPAVDVVGIDFYAPLADWRPGPHLDRAIADLPTDLAYLRAGVTGGEDWDWYYASDAARRAQVRTPIADGATAKPWVWRAKDLRSWWENRHFDRVGGVERPTPTAWVPGAKPIWLTELGCPAVDLGADQPNVFPDPRSSEGGVPWFSIGSRDDLQQRRTLEAVIDAWDPARDPAANPLSPVYGGPMVDLDGIHLWTWDARPFPAFPTALDVWSDGASWATGHWLNGRLGGCSLEAAIGAILADHGFADVAFRAVAGHLDGVYIDRRMSAREALEPLLAAFGIDAVDSGTAIRFAGRARRPVMTLTVDDLVDTGATHLVELRRGQESELPHEVAVTFSDALLDHRRTTVTSRRLAGAAHRTSDADLAVVAPIEAMVGVADAWLADLWASRTVGRFALDPTRIALEPGDVVDLVVADRTERLLIESLTDGAHRAVEARSLDPELYGPVRAVTRRRGGELPIARADPVVHVLDIPHADADANAHRPYLAAFAAPWPGSLAVWRRLADGGYDLVAALDRPATLGETVTDLAPGPTALWDRATILDVRLAGGTLASSGRAAVLDGAGRAAVRSPNGAWEILQYAAAELIGPATWRLGDLLRRQGGSDDAWDGIASIPAGAAFVVLDAALALLPTRPDDVGREITLRIGAADRDYTASGTIELRVTPQARGLKPWSPAHLGVTGAATGGDLVFAWVRRSRAAAADSWVLEEVPEVDPPEAYRLEIARAGTVLRRVDVATPTWTWTRADRDAALGADLADVVVSVAQCAASLGPGIPARRALRL</sequence>
<dbReference type="Pfam" id="PF13550">
    <property type="entry name" value="Phage-tail_3"/>
    <property type="match status" value="1"/>
</dbReference>
<evidence type="ECO:0000259" key="2">
    <source>
        <dbReference type="Pfam" id="PF13550"/>
    </source>
</evidence>
<organism evidence="4 5">
    <name type="scientific">Siculibacillus lacustris</name>
    <dbReference type="NCBI Taxonomy" id="1549641"/>
    <lineage>
        <taxon>Bacteria</taxon>
        <taxon>Pseudomonadati</taxon>
        <taxon>Pseudomonadota</taxon>
        <taxon>Alphaproteobacteria</taxon>
        <taxon>Hyphomicrobiales</taxon>
        <taxon>Ancalomicrobiaceae</taxon>
        <taxon>Siculibacillus</taxon>
    </lineage>
</organism>
<dbReference type="OrthoDB" id="8445115at2"/>
<comment type="caution">
    <text evidence="4">The sequence shown here is derived from an EMBL/GenBank/DDBJ whole genome shotgun (WGS) entry which is preliminary data.</text>
</comment>
<dbReference type="CDD" id="cd19607">
    <property type="entry name" value="GTA_TIM-barrel-like"/>
    <property type="match status" value="1"/>
</dbReference>
<dbReference type="Pfam" id="PF13547">
    <property type="entry name" value="GTA_TIM"/>
    <property type="match status" value="1"/>
</dbReference>
<dbReference type="InterPro" id="IPR017853">
    <property type="entry name" value="GH"/>
</dbReference>
<keyword evidence="5" id="KW-1185">Reference proteome</keyword>
<dbReference type="RefSeq" id="WP_131305491.1">
    <property type="nucleotide sequence ID" value="NZ_SJFN01000002.1"/>
</dbReference>
<gene>
    <name evidence="4" type="ORF">EYW49_02145</name>
</gene>
<dbReference type="InterPro" id="IPR032876">
    <property type="entry name" value="J_dom"/>
</dbReference>
<evidence type="ECO:0000313" key="4">
    <source>
        <dbReference type="EMBL" id="TBW40980.1"/>
    </source>
</evidence>